<evidence type="ECO:0000313" key="2">
    <source>
        <dbReference type="EMBL" id="KAL1843561.1"/>
    </source>
</evidence>
<organism evidence="2 3">
    <name type="scientific">Phialemonium thermophilum</name>
    <dbReference type="NCBI Taxonomy" id="223376"/>
    <lineage>
        <taxon>Eukaryota</taxon>
        <taxon>Fungi</taxon>
        <taxon>Dikarya</taxon>
        <taxon>Ascomycota</taxon>
        <taxon>Pezizomycotina</taxon>
        <taxon>Sordariomycetes</taxon>
        <taxon>Sordariomycetidae</taxon>
        <taxon>Cephalothecales</taxon>
        <taxon>Cephalothecaceae</taxon>
        <taxon>Phialemonium</taxon>
    </lineage>
</organism>
<reference evidence="2 3" key="1">
    <citation type="journal article" date="2024" name="Commun. Biol.">
        <title>Comparative genomic analysis of thermophilic fungi reveals convergent evolutionary adaptations and gene losses.</title>
        <authorList>
            <person name="Steindorff A.S."/>
            <person name="Aguilar-Pontes M.V."/>
            <person name="Robinson A.J."/>
            <person name="Andreopoulos B."/>
            <person name="LaButti K."/>
            <person name="Kuo A."/>
            <person name="Mondo S."/>
            <person name="Riley R."/>
            <person name="Otillar R."/>
            <person name="Haridas S."/>
            <person name="Lipzen A."/>
            <person name="Grimwood J."/>
            <person name="Schmutz J."/>
            <person name="Clum A."/>
            <person name="Reid I.D."/>
            <person name="Moisan M.C."/>
            <person name="Butler G."/>
            <person name="Nguyen T.T.M."/>
            <person name="Dewar K."/>
            <person name="Conant G."/>
            <person name="Drula E."/>
            <person name="Henrissat B."/>
            <person name="Hansel C."/>
            <person name="Singer S."/>
            <person name="Hutchinson M.I."/>
            <person name="de Vries R.P."/>
            <person name="Natvig D.O."/>
            <person name="Powell A.J."/>
            <person name="Tsang A."/>
            <person name="Grigoriev I.V."/>
        </authorList>
    </citation>
    <scope>NUCLEOTIDE SEQUENCE [LARGE SCALE GENOMIC DNA]</scope>
    <source>
        <strain evidence="2 3">ATCC 24622</strain>
    </source>
</reference>
<gene>
    <name evidence="2" type="ORF">VTK73DRAFT_2811</name>
</gene>
<feature type="compositionally biased region" description="Low complexity" evidence="1">
    <location>
        <begin position="83"/>
        <end position="95"/>
    </location>
</feature>
<accession>A0ABR3VNZ9</accession>
<dbReference type="Proteomes" id="UP001586593">
    <property type="component" value="Unassembled WGS sequence"/>
</dbReference>
<evidence type="ECO:0000313" key="3">
    <source>
        <dbReference type="Proteomes" id="UP001586593"/>
    </source>
</evidence>
<dbReference type="EMBL" id="JAZHXJ010001815">
    <property type="protein sequence ID" value="KAL1843561.1"/>
    <property type="molecule type" value="Genomic_DNA"/>
</dbReference>
<sequence>MPDGPAVFAWTWFNRIGNREMYMTCAPIVVTGGGAGNASFVEALPPVFRANIPGECTTGPSGNLIGFPDPGLYGVLYDAPAPGSSGSCPPGVAPVFEGDPPDQGRGSVAASTTTPLPGVGSSSPSQTPETASYAASPLPESSPKPATISPAPTPVTGGSDARPAPTLPSAAPTGAPSGDRPDWAAGMVPCSPAGELVCLEPGFFGICNHGWTVPQRLAADQVCVDGSVELAEPR</sequence>
<evidence type="ECO:0000256" key="1">
    <source>
        <dbReference type="SAM" id="MobiDB-lite"/>
    </source>
</evidence>
<proteinExistence type="predicted"/>
<feature type="compositionally biased region" description="Polar residues" evidence="1">
    <location>
        <begin position="109"/>
        <end position="130"/>
    </location>
</feature>
<name>A0ABR3VNZ9_9PEZI</name>
<dbReference type="PANTHER" id="PTHR36182:SF2">
    <property type="entry name" value="LYTIC POLYSACCHARIDE MONOOXYGENASE"/>
    <property type="match status" value="1"/>
</dbReference>
<comment type="caution">
    <text evidence="2">The sequence shown here is derived from an EMBL/GenBank/DDBJ whole genome shotgun (WGS) entry which is preliminary data.</text>
</comment>
<feature type="region of interest" description="Disordered" evidence="1">
    <location>
        <begin position="83"/>
        <end position="180"/>
    </location>
</feature>
<protein>
    <submittedName>
        <fullName evidence="2">Uncharacterized protein</fullName>
    </submittedName>
</protein>
<dbReference type="Gene3D" id="2.70.50.70">
    <property type="match status" value="1"/>
</dbReference>
<keyword evidence="3" id="KW-1185">Reference proteome</keyword>
<dbReference type="PANTHER" id="PTHR36182">
    <property type="entry name" value="PROTEIN, PUTATIVE (AFU_ORTHOLOGUE AFUA_6G10930)-RELATED"/>
    <property type="match status" value="1"/>
</dbReference>